<name>A0A6J3REG2_TURTR</name>
<reference evidence="3" key="1">
    <citation type="submission" date="2025-08" db="UniProtKB">
        <authorList>
            <consortium name="RefSeq"/>
        </authorList>
    </citation>
    <scope>IDENTIFICATION</scope>
    <source>
        <tissue evidence="3">Spleen</tissue>
    </source>
</reference>
<evidence type="ECO:0000313" key="2">
    <source>
        <dbReference type="Proteomes" id="UP000245320"/>
    </source>
</evidence>
<protein>
    <submittedName>
        <fullName evidence="3">Translation initiation factor IF-2-like</fullName>
    </submittedName>
</protein>
<accession>A0A6J3REG2</accession>
<proteinExistence type="predicted"/>
<gene>
    <name evidence="3" type="primary">LOC117312345</name>
</gene>
<organism evidence="2 3">
    <name type="scientific">Tursiops truncatus</name>
    <name type="common">Atlantic bottle-nosed dolphin</name>
    <name type="synonym">Delphinus truncatus</name>
    <dbReference type="NCBI Taxonomy" id="9739"/>
    <lineage>
        <taxon>Eukaryota</taxon>
        <taxon>Metazoa</taxon>
        <taxon>Chordata</taxon>
        <taxon>Craniata</taxon>
        <taxon>Vertebrata</taxon>
        <taxon>Euteleostomi</taxon>
        <taxon>Mammalia</taxon>
        <taxon>Eutheria</taxon>
        <taxon>Laurasiatheria</taxon>
        <taxon>Artiodactyla</taxon>
        <taxon>Whippomorpha</taxon>
        <taxon>Cetacea</taxon>
        <taxon>Odontoceti</taxon>
        <taxon>Delphinidae</taxon>
        <taxon>Tursiops</taxon>
    </lineage>
</organism>
<feature type="compositionally biased region" description="Low complexity" evidence="1">
    <location>
        <begin position="124"/>
        <end position="159"/>
    </location>
</feature>
<keyword evidence="2" id="KW-1185">Reference proteome</keyword>
<evidence type="ECO:0000313" key="3">
    <source>
        <dbReference type="RefSeq" id="XP_033712323.1"/>
    </source>
</evidence>
<dbReference type="InParanoid" id="A0A6J3REG2"/>
<sequence>MPSGRNEEPRPGGEGRAEAGRRRKFFPRPPARAAPAAPSRLVAWRSGSPGRIPPPGPRGTPRTRRHLPDRPGARDPGHPPRRREGGEGEGHARSAPACSAPGARSPRRPSAGEGTPERPPRGPCPTSGAARVGRAGPPPGARSAPRSGRAARPAASVRPGRGGLGRDPGPARDTPRPRRRARAWASPPPRAGGGAAAAPGERPDRQLCDRLEGAGRPAGCRPAPRDPRPAAGPSAG</sequence>
<feature type="compositionally biased region" description="Basic and acidic residues" evidence="1">
    <location>
        <begin position="201"/>
        <end position="213"/>
    </location>
</feature>
<dbReference type="Proteomes" id="UP000245320">
    <property type="component" value="Chromosome 5"/>
</dbReference>
<feature type="compositionally biased region" description="Basic and acidic residues" evidence="1">
    <location>
        <begin position="66"/>
        <end position="92"/>
    </location>
</feature>
<feature type="region of interest" description="Disordered" evidence="1">
    <location>
        <begin position="1"/>
        <end position="236"/>
    </location>
</feature>
<feature type="compositionally biased region" description="Basic and acidic residues" evidence="1">
    <location>
        <begin position="1"/>
        <end position="20"/>
    </location>
</feature>
<dbReference type="AlphaFoldDB" id="A0A6J3REG2"/>
<dbReference type="RefSeq" id="XP_033712323.1">
    <property type="nucleotide sequence ID" value="XM_033856432.1"/>
</dbReference>
<evidence type="ECO:0000256" key="1">
    <source>
        <dbReference type="SAM" id="MobiDB-lite"/>
    </source>
</evidence>